<accession>A0A833PAD3</accession>
<dbReference type="AlphaFoldDB" id="A0A833PAD3"/>
<proteinExistence type="predicted"/>
<protein>
    <submittedName>
        <fullName evidence="1">Uncharacterized protein</fullName>
    </submittedName>
</protein>
<name>A0A833PAD3_ACIBZ</name>
<dbReference type="Proteomes" id="UP000490535">
    <property type="component" value="Unassembled WGS sequence"/>
</dbReference>
<comment type="caution">
    <text evidence="1">The sequence shown here is derived from an EMBL/GenBank/DDBJ whole genome shotgun (WGS) entry which is preliminary data.</text>
</comment>
<gene>
    <name evidence="1" type="ORF">GAK29_04612</name>
</gene>
<reference evidence="2" key="1">
    <citation type="journal article" date="2020" name="MBio">
        <title>Horizontal gene transfer to a defensive symbiont with a reduced genome amongst a multipartite beetle microbiome.</title>
        <authorList>
            <person name="Waterworth S.C."/>
            <person name="Florez L.V."/>
            <person name="Rees E.R."/>
            <person name="Hertweck C."/>
            <person name="Kaltenpoth M."/>
            <person name="Kwan J.C."/>
        </authorList>
    </citation>
    <scope>NUCLEOTIDE SEQUENCE [LARGE SCALE GENOMIC DNA]</scope>
</reference>
<organism evidence="1 2">
    <name type="scientific">Acinetobacter bereziniae</name>
    <name type="common">Acinetobacter genomosp. 10</name>
    <dbReference type="NCBI Taxonomy" id="106648"/>
    <lineage>
        <taxon>Bacteria</taxon>
        <taxon>Pseudomonadati</taxon>
        <taxon>Pseudomonadota</taxon>
        <taxon>Gammaproteobacteria</taxon>
        <taxon>Moraxellales</taxon>
        <taxon>Moraxellaceae</taxon>
        <taxon>Acinetobacter</taxon>
    </lineage>
</organism>
<sequence>MKHHHFLFGDIALSAQHRKINLRQQNNLIIIFIINKLGCFYQHCKKAKVILGMAIAKCLGSSSNFSITNKHRMMGEHSR</sequence>
<dbReference type="EMBL" id="WNDP01000222">
    <property type="protein sequence ID" value="KAF1015290.1"/>
    <property type="molecule type" value="Genomic_DNA"/>
</dbReference>
<evidence type="ECO:0000313" key="2">
    <source>
        <dbReference type="Proteomes" id="UP000490535"/>
    </source>
</evidence>
<evidence type="ECO:0000313" key="1">
    <source>
        <dbReference type="EMBL" id="KAF1015290.1"/>
    </source>
</evidence>